<dbReference type="EMBL" id="JAQQWE010000010">
    <property type="protein sequence ID" value="KAK7938132.1"/>
    <property type="molecule type" value="Genomic_DNA"/>
</dbReference>
<dbReference type="Proteomes" id="UP001391051">
    <property type="component" value="Unassembled WGS sequence"/>
</dbReference>
<keyword evidence="2" id="KW-1185">Reference proteome</keyword>
<dbReference type="RefSeq" id="XP_066693460.1">
    <property type="nucleotide sequence ID" value="XM_066851222.1"/>
</dbReference>
<sequence length="265" mass="29510">MGYLGRGSSGENKMAYDILHVLAYLDNQQIPLQLILEAARLTERTPVELRAVDSDALFSLRDIAVAAIGLEPPALHQKKFAMDEGSQGRMADSKEGKHLFDTTKGGHYEVFKERPLQIAVAAGKVSGPWGGHMLESMRDDRFDDYWVLSVVGGCTEFNLRLHTVQDKESVRARQQGSQTRAREQPPYNSLVAEPHFDTHFVASHTESLLGYMCHILEPLLDSEPKQLDGNELGISDSAPPALFDDVMTRTIELAAKLHLTNRRCI</sequence>
<evidence type="ECO:0000313" key="1">
    <source>
        <dbReference type="EMBL" id="KAK7938132.1"/>
    </source>
</evidence>
<organism evidence="1 2">
    <name type="scientific">Apiospora aurea</name>
    <dbReference type="NCBI Taxonomy" id="335848"/>
    <lineage>
        <taxon>Eukaryota</taxon>
        <taxon>Fungi</taxon>
        <taxon>Dikarya</taxon>
        <taxon>Ascomycota</taxon>
        <taxon>Pezizomycotina</taxon>
        <taxon>Sordariomycetes</taxon>
        <taxon>Xylariomycetidae</taxon>
        <taxon>Amphisphaeriales</taxon>
        <taxon>Apiosporaceae</taxon>
        <taxon>Apiospora</taxon>
    </lineage>
</organism>
<reference evidence="1 2" key="1">
    <citation type="submission" date="2023-01" db="EMBL/GenBank/DDBJ databases">
        <title>Analysis of 21 Apiospora genomes using comparative genomics revels a genus with tremendous synthesis potential of carbohydrate active enzymes and secondary metabolites.</title>
        <authorList>
            <person name="Sorensen T."/>
        </authorList>
    </citation>
    <scope>NUCLEOTIDE SEQUENCE [LARGE SCALE GENOMIC DNA]</scope>
    <source>
        <strain evidence="1 2">CBS 24483</strain>
    </source>
</reference>
<dbReference type="GeneID" id="92084284"/>
<accession>A0ABR1PUK3</accession>
<gene>
    <name evidence="1" type="ORF">PG986_015000</name>
</gene>
<name>A0ABR1PUK3_9PEZI</name>
<protein>
    <submittedName>
        <fullName evidence="1">Uncharacterized protein</fullName>
    </submittedName>
</protein>
<proteinExistence type="predicted"/>
<comment type="caution">
    <text evidence="1">The sequence shown here is derived from an EMBL/GenBank/DDBJ whole genome shotgun (WGS) entry which is preliminary data.</text>
</comment>
<evidence type="ECO:0000313" key="2">
    <source>
        <dbReference type="Proteomes" id="UP001391051"/>
    </source>
</evidence>